<dbReference type="AlphaFoldDB" id="A0AAD5UEP9"/>
<dbReference type="EMBL" id="JADGKB010000064">
    <property type="protein sequence ID" value="KAJ3255553.1"/>
    <property type="molecule type" value="Genomic_DNA"/>
</dbReference>
<evidence type="ECO:0000313" key="3">
    <source>
        <dbReference type="EMBL" id="KAJ3255553.1"/>
    </source>
</evidence>
<proteinExistence type="predicted"/>
<comment type="caution">
    <text evidence="3">The sequence shown here is derived from an EMBL/GenBank/DDBJ whole genome shotgun (WGS) entry which is preliminary data.</text>
</comment>
<dbReference type="PANTHER" id="PTHR43364:SF4">
    <property type="entry name" value="NAD(P)-LINKED OXIDOREDUCTASE SUPERFAMILY PROTEIN"/>
    <property type="match status" value="1"/>
</dbReference>
<keyword evidence="4" id="KW-1185">Reference proteome</keyword>
<name>A0AAD5UEP9_9FUNG</name>
<evidence type="ECO:0000259" key="2">
    <source>
        <dbReference type="Pfam" id="PF00248"/>
    </source>
</evidence>
<dbReference type="PANTHER" id="PTHR43364">
    <property type="entry name" value="NADH-SPECIFIC METHYLGLYOXAL REDUCTASE-RELATED"/>
    <property type="match status" value="1"/>
</dbReference>
<keyword evidence="1" id="KW-0560">Oxidoreductase</keyword>
<dbReference type="InterPro" id="IPR036812">
    <property type="entry name" value="NAD(P)_OxRdtase_dom_sf"/>
</dbReference>
<protein>
    <recommendedName>
        <fullName evidence="2">NADP-dependent oxidoreductase domain-containing protein</fullName>
    </recommendedName>
</protein>
<dbReference type="Proteomes" id="UP001210925">
    <property type="component" value="Unassembled WGS sequence"/>
</dbReference>
<dbReference type="SUPFAM" id="SSF51430">
    <property type="entry name" value="NAD(P)-linked oxidoreductase"/>
    <property type="match status" value="1"/>
</dbReference>
<accession>A0AAD5UEP9</accession>
<dbReference type="GO" id="GO:0016491">
    <property type="term" value="F:oxidoreductase activity"/>
    <property type="evidence" value="ECO:0007669"/>
    <property type="project" value="UniProtKB-KW"/>
</dbReference>
<evidence type="ECO:0000256" key="1">
    <source>
        <dbReference type="ARBA" id="ARBA00023002"/>
    </source>
</evidence>
<feature type="domain" description="NADP-dependent oxidoreductase" evidence="2">
    <location>
        <begin position="13"/>
        <end position="325"/>
    </location>
</feature>
<reference evidence="3" key="1">
    <citation type="submission" date="2020-05" db="EMBL/GenBank/DDBJ databases">
        <title>Phylogenomic resolution of chytrid fungi.</title>
        <authorList>
            <person name="Stajich J.E."/>
            <person name="Amses K."/>
            <person name="Simmons R."/>
            <person name="Seto K."/>
            <person name="Myers J."/>
            <person name="Bonds A."/>
            <person name="Quandt C.A."/>
            <person name="Barry K."/>
            <person name="Liu P."/>
            <person name="Grigoriev I."/>
            <person name="Longcore J.E."/>
            <person name="James T.Y."/>
        </authorList>
    </citation>
    <scope>NUCLEOTIDE SEQUENCE</scope>
    <source>
        <strain evidence="3">PLAUS21</strain>
    </source>
</reference>
<dbReference type="Pfam" id="PF00248">
    <property type="entry name" value="Aldo_ket_red"/>
    <property type="match status" value="1"/>
</dbReference>
<organism evidence="3 4">
    <name type="scientific">Boothiomyces macroporosus</name>
    <dbReference type="NCBI Taxonomy" id="261099"/>
    <lineage>
        <taxon>Eukaryota</taxon>
        <taxon>Fungi</taxon>
        <taxon>Fungi incertae sedis</taxon>
        <taxon>Chytridiomycota</taxon>
        <taxon>Chytridiomycota incertae sedis</taxon>
        <taxon>Chytridiomycetes</taxon>
        <taxon>Rhizophydiales</taxon>
        <taxon>Terramycetaceae</taxon>
        <taxon>Boothiomyces</taxon>
    </lineage>
</organism>
<evidence type="ECO:0000313" key="4">
    <source>
        <dbReference type="Proteomes" id="UP001210925"/>
    </source>
</evidence>
<dbReference type="CDD" id="cd19075">
    <property type="entry name" value="AKR_AKR7A1-5"/>
    <property type="match status" value="1"/>
</dbReference>
<dbReference type="InterPro" id="IPR050523">
    <property type="entry name" value="AKR_Detox_Biosynth"/>
</dbReference>
<sequence length="337" mass="38629">MTLIPPTAKSNVKIVFGAMTFGAEGQEQARTTSLDDCRAILDCFQAHGHCEIDTARFYGGGTSEEYLGKLKWYERGLVMDTKLYPTAGKNMGEPISHSPQDLRKHLLISLKALDSKQIDMWYLHAPDRTTDYEVTMEEVDKLHKEGYFKRFGLSNYMAWEVAQICEICKRRGFIMPTAYQGIYNAIHRQVEPELFPCLRKYGLSFYAFNPLAGGFFSGKFKREGEVEAGSRFDPNKWQGKMYRVRYWNDAYFSALDIVKPVADKHGLTMIEVACRWMTHHSMLKKEYGDAILIGASSLKQMQENMKDLEKGPLPQEVVDALDQAWLRVKGHATNYFH</sequence>
<dbReference type="InterPro" id="IPR023210">
    <property type="entry name" value="NADP_OxRdtase_dom"/>
</dbReference>
<gene>
    <name evidence="3" type="ORF">HK103_006189</name>
</gene>
<dbReference type="Gene3D" id="3.20.20.100">
    <property type="entry name" value="NADP-dependent oxidoreductase domain"/>
    <property type="match status" value="1"/>
</dbReference>